<evidence type="ECO:0008006" key="4">
    <source>
        <dbReference type="Google" id="ProtNLM"/>
    </source>
</evidence>
<gene>
    <name evidence="2" type="ORF">RHGRI_005862</name>
</gene>
<dbReference type="Pfam" id="PF00995">
    <property type="entry name" value="Sec1"/>
    <property type="match status" value="1"/>
</dbReference>
<reference evidence="2" key="1">
    <citation type="submission" date="2020-08" db="EMBL/GenBank/DDBJ databases">
        <title>Plant Genome Project.</title>
        <authorList>
            <person name="Zhang R.-G."/>
        </authorList>
    </citation>
    <scope>NUCLEOTIDE SEQUENCE</scope>
    <source>
        <strain evidence="2">WSP0</strain>
        <tissue evidence="2">Leaf</tissue>
    </source>
</reference>
<comment type="caution">
    <text evidence="2">The sequence shown here is derived from an EMBL/GenBank/DDBJ whole genome shotgun (WGS) entry which is preliminary data.</text>
</comment>
<protein>
    <recommendedName>
        <fullName evidence="4">Vacuolar protein sorting 45</fullName>
    </recommendedName>
</protein>
<organism evidence="2 3">
    <name type="scientific">Rhododendron griersonianum</name>
    <dbReference type="NCBI Taxonomy" id="479676"/>
    <lineage>
        <taxon>Eukaryota</taxon>
        <taxon>Viridiplantae</taxon>
        <taxon>Streptophyta</taxon>
        <taxon>Embryophyta</taxon>
        <taxon>Tracheophyta</taxon>
        <taxon>Spermatophyta</taxon>
        <taxon>Magnoliopsida</taxon>
        <taxon>eudicotyledons</taxon>
        <taxon>Gunneridae</taxon>
        <taxon>Pentapetalae</taxon>
        <taxon>asterids</taxon>
        <taxon>Ericales</taxon>
        <taxon>Ericaceae</taxon>
        <taxon>Ericoideae</taxon>
        <taxon>Rhodoreae</taxon>
        <taxon>Rhododendron</taxon>
    </lineage>
</organism>
<dbReference type="Proteomes" id="UP000823749">
    <property type="component" value="Chromosome 2"/>
</dbReference>
<dbReference type="SUPFAM" id="SSF56815">
    <property type="entry name" value="Sec1/munc18-like (SM) proteins"/>
    <property type="match status" value="1"/>
</dbReference>
<name>A0AAV6LDT0_9ERIC</name>
<dbReference type="Gene3D" id="1.25.40.60">
    <property type="match status" value="1"/>
</dbReference>
<dbReference type="EMBL" id="JACTNZ010000002">
    <property type="protein sequence ID" value="KAG5563248.1"/>
    <property type="molecule type" value="Genomic_DNA"/>
</dbReference>
<dbReference type="Gene3D" id="3.90.830.10">
    <property type="entry name" value="Syntaxin Binding Protein 1, Chain A, domain 2"/>
    <property type="match status" value="1"/>
</dbReference>
<evidence type="ECO:0000256" key="1">
    <source>
        <dbReference type="ARBA" id="ARBA00009884"/>
    </source>
</evidence>
<dbReference type="InterPro" id="IPR043154">
    <property type="entry name" value="Sec-1-like_dom1"/>
</dbReference>
<dbReference type="InterPro" id="IPR043127">
    <property type="entry name" value="Sec-1-like_dom3a"/>
</dbReference>
<accession>A0AAV6LDT0</accession>
<dbReference type="AlphaFoldDB" id="A0AAV6LDT0"/>
<dbReference type="InterPro" id="IPR001619">
    <property type="entry name" value="Sec1-like"/>
</dbReference>
<dbReference type="Gene3D" id="3.40.50.2060">
    <property type="match status" value="1"/>
</dbReference>
<dbReference type="PANTHER" id="PTHR11679">
    <property type="entry name" value="VESICLE PROTEIN SORTING-ASSOCIATED"/>
    <property type="match status" value="1"/>
</dbReference>
<evidence type="ECO:0000313" key="3">
    <source>
        <dbReference type="Proteomes" id="UP000823749"/>
    </source>
</evidence>
<comment type="similarity">
    <text evidence="1">Belongs to the STXBP/unc-18/SEC1 family.</text>
</comment>
<sequence>MVLVSAVRDYINRMLQDISGMKVLILDSSTVSIVNSDFVSQLGNDVFCLVSIVSVVYSQSDLLQKEVFLVELVDSISKSREPMSHLKAVYFLRPTSENIQQMRRQLASPRFGEYHLFFSNMLKDTQLHILADSDEHEAVQQVQEFYADFVAIDPFHFTLNIPANHMYMLPAVVDPSGLQQFCDRVIDGIAAIFLALKRRPVIRYQRTSDIAKRVAQEAAKLMYQQESGLFDFRRTEISPLLLIIDRRDDPVTPLLNQWTYQAMVHELIGIQDNKVDLRNIGKISKDQQEVVLSSEQDAFFKANMYENFGDIGLNIKRMVDEFQLVAKSNQSIQTIEDMAKFVDNYPEYRKMHGNVSKHVTLVTEMSKIVEERKLMLVSQTEQELACNGGQGAAFEVVYFFAVTNLLNNENVSDIDRLRLVMLYALRYEKESPVQLMQLFNKLASRSPKYKPGLVQFLLKQAGVDKRTGDLYGNRDLLNIARNMARGLKGVENVYTQHQPLVFQTMESIVKGRVRDVDYPFIGNHFQQARPQEAVIFVVGGTTYEESRSVALQNAANSGIRFILGGSAILNSKRFLKDLEEAQRIARTSTNLV</sequence>
<dbReference type="InterPro" id="IPR036045">
    <property type="entry name" value="Sec1-like_sf"/>
</dbReference>
<proteinExistence type="inferred from homology"/>
<dbReference type="InterPro" id="IPR027482">
    <property type="entry name" value="Sec1-like_dom2"/>
</dbReference>
<evidence type="ECO:0000313" key="2">
    <source>
        <dbReference type="EMBL" id="KAG5563248.1"/>
    </source>
</evidence>
<dbReference type="GO" id="GO:0016192">
    <property type="term" value="P:vesicle-mediated transport"/>
    <property type="evidence" value="ECO:0007669"/>
    <property type="project" value="InterPro"/>
</dbReference>
<dbReference type="PIRSF" id="PIRSF005715">
    <property type="entry name" value="VPS45_Sec1"/>
    <property type="match status" value="1"/>
</dbReference>
<dbReference type="Gene3D" id="3.40.50.1910">
    <property type="match status" value="1"/>
</dbReference>
<keyword evidence="3" id="KW-1185">Reference proteome</keyword>